<evidence type="ECO:0000256" key="1">
    <source>
        <dbReference type="SAM" id="MobiDB-lite"/>
    </source>
</evidence>
<dbReference type="GeneID" id="20819234"/>
<feature type="compositionally biased region" description="Basic residues" evidence="1">
    <location>
        <begin position="1"/>
        <end position="12"/>
    </location>
</feature>
<feature type="compositionally biased region" description="Polar residues" evidence="1">
    <location>
        <begin position="13"/>
        <end position="23"/>
    </location>
</feature>
<sequence length="178" mass="19802">MPHDRHPLHHQPTHPTSLDTGQFDSHFSPVTTFQFHAAATPTSPRASAVLLRLGSAIFLSLAAPVVVAFVWSSSRSSGSTATDTDNALPTFPNTLRPVFGRNGSAEPIWNTDVITPGGRRHARRILKPTPATPTPKRCRYDVVDSDDNIGNTRWKWRRPHLYFTRPCNHPIALEDCQH</sequence>
<accession>W4FHD1</accession>
<gene>
    <name evidence="3" type="ORF">H257_17238</name>
</gene>
<organism evidence="3">
    <name type="scientific">Aphanomyces astaci</name>
    <name type="common">Crayfish plague agent</name>
    <dbReference type="NCBI Taxonomy" id="112090"/>
    <lineage>
        <taxon>Eukaryota</taxon>
        <taxon>Sar</taxon>
        <taxon>Stramenopiles</taxon>
        <taxon>Oomycota</taxon>
        <taxon>Saprolegniomycetes</taxon>
        <taxon>Saprolegniales</taxon>
        <taxon>Verrucalvaceae</taxon>
        <taxon>Aphanomyces</taxon>
    </lineage>
</organism>
<proteinExistence type="predicted"/>
<evidence type="ECO:0000313" key="3">
    <source>
        <dbReference type="EMBL" id="ETV66269.1"/>
    </source>
</evidence>
<evidence type="ECO:0000256" key="2">
    <source>
        <dbReference type="SAM" id="Phobius"/>
    </source>
</evidence>
<dbReference type="RefSeq" id="XP_009844256.1">
    <property type="nucleotide sequence ID" value="XM_009845954.1"/>
</dbReference>
<dbReference type="VEuPathDB" id="FungiDB:H257_17238"/>
<feature type="transmembrane region" description="Helical" evidence="2">
    <location>
        <begin position="49"/>
        <end position="71"/>
    </location>
</feature>
<keyword evidence="2" id="KW-1133">Transmembrane helix</keyword>
<keyword evidence="2" id="KW-0812">Transmembrane</keyword>
<keyword evidence="2" id="KW-0472">Membrane</keyword>
<feature type="region of interest" description="Disordered" evidence="1">
    <location>
        <begin position="1"/>
        <end position="23"/>
    </location>
</feature>
<reference evidence="3" key="1">
    <citation type="submission" date="2013-12" db="EMBL/GenBank/DDBJ databases">
        <title>The Genome Sequence of Aphanomyces astaci APO3.</title>
        <authorList>
            <consortium name="The Broad Institute Genomics Platform"/>
            <person name="Russ C."/>
            <person name="Tyler B."/>
            <person name="van West P."/>
            <person name="Dieguez-Uribeondo J."/>
            <person name="Young S.K."/>
            <person name="Zeng Q."/>
            <person name="Gargeya S."/>
            <person name="Fitzgerald M."/>
            <person name="Abouelleil A."/>
            <person name="Alvarado L."/>
            <person name="Chapman S.B."/>
            <person name="Gainer-Dewar J."/>
            <person name="Goldberg J."/>
            <person name="Griggs A."/>
            <person name="Gujja S."/>
            <person name="Hansen M."/>
            <person name="Howarth C."/>
            <person name="Imamovic A."/>
            <person name="Ireland A."/>
            <person name="Larimer J."/>
            <person name="McCowan C."/>
            <person name="Murphy C."/>
            <person name="Pearson M."/>
            <person name="Poon T.W."/>
            <person name="Priest M."/>
            <person name="Roberts A."/>
            <person name="Saif S."/>
            <person name="Shea T."/>
            <person name="Sykes S."/>
            <person name="Wortman J."/>
            <person name="Nusbaum C."/>
            <person name="Birren B."/>
        </authorList>
    </citation>
    <scope>NUCLEOTIDE SEQUENCE [LARGE SCALE GENOMIC DNA]</scope>
    <source>
        <strain evidence="3">APO3</strain>
    </source>
</reference>
<dbReference type="AlphaFoldDB" id="W4FHD1"/>
<name>W4FHD1_APHAT</name>
<dbReference type="EMBL" id="KI913214">
    <property type="protein sequence ID" value="ETV66269.1"/>
    <property type="molecule type" value="Genomic_DNA"/>
</dbReference>
<protein>
    <submittedName>
        <fullName evidence="3">Uncharacterized protein</fullName>
    </submittedName>
</protein>